<keyword evidence="7" id="KW-0472">Membrane</keyword>
<dbReference type="GO" id="GO:0015031">
    <property type="term" value="P:protein transport"/>
    <property type="evidence" value="ECO:0007669"/>
    <property type="project" value="UniProtKB-KW"/>
</dbReference>
<evidence type="ECO:0000256" key="4">
    <source>
        <dbReference type="ARBA" id="ARBA00022927"/>
    </source>
</evidence>
<dbReference type="GO" id="GO:0016020">
    <property type="term" value="C:membrane"/>
    <property type="evidence" value="ECO:0007669"/>
    <property type="project" value="UniProtKB-ARBA"/>
</dbReference>
<evidence type="ECO:0000256" key="5">
    <source>
        <dbReference type="ARBA" id="ARBA00022989"/>
    </source>
</evidence>
<dbReference type="AlphaFoldDB" id="A0A3N0ADR9"/>
<keyword evidence="10" id="KW-1185">Reference proteome</keyword>
<evidence type="ECO:0000313" key="10">
    <source>
        <dbReference type="Proteomes" id="UP000267368"/>
    </source>
</evidence>
<keyword evidence="2" id="KW-0813">Transport</keyword>
<accession>A0A3N0ADR9</accession>
<organism evidence="9 10">
    <name type="scientific">Slackia faecicanis</name>
    <dbReference type="NCBI Taxonomy" id="255723"/>
    <lineage>
        <taxon>Bacteria</taxon>
        <taxon>Bacillati</taxon>
        <taxon>Actinomycetota</taxon>
        <taxon>Coriobacteriia</taxon>
        <taxon>Eggerthellales</taxon>
        <taxon>Eggerthellaceae</taxon>
        <taxon>Slackia</taxon>
    </lineage>
</organism>
<dbReference type="Proteomes" id="UP000267368">
    <property type="component" value="Unassembled WGS sequence"/>
</dbReference>
<feature type="region of interest" description="Disordered" evidence="8">
    <location>
        <begin position="186"/>
        <end position="215"/>
    </location>
</feature>
<evidence type="ECO:0000256" key="3">
    <source>
        <dbReference type="ARBA" id="ARBA00022692"/>
    </source>
</evidence>
<evidence type="ECO:0000313" key="9">
    <source>
        <dbReference type="EMBL" id="RNL18884.1"/>
    </source>
</evidence>
<sequence length="215" mass="22994">MFGIGGFELFLILLFGFLIFGPDKLPQLAKTIGLAVQKFRSAQEEMNKVVKTEIYDPMSDKPVKNPLDAIDKDNKQKVEKKESFASRKAKYDKEREDKKKREAANEAAKEVRAAAAAEKKASDEAAAAAAAAGTAVAAAAVKTPTQVHEEVMSARKEATAQVAAQQEAKKAADKDLADEIFGTKPVAKKLQNQDAAAPASADAAEASDSAKKEDN</sequence>
<feature type="compositionally biased region" description="Low complexity" evidence="8">
    <location>
        <begin position="124"/>
        <end position="138"/>
    </location>
</feature>
<evidence type="ECO:0000256" key="2">
    <source>
        <dbReference type="ARBA" id="ARBA00022448"/>
    </source>
</evidence>
<keyword evidence="6" id="KW-0811">Translocation</keyword>
<evidence type="ECO:0000256" key="7">
    <source>
        <dbReference type="ARBA" id="ARBA00023136"/>
    </source>
</evidence>
<dbReference type="RefSeq" id="WP_123198627.1">
    <property type="nucleotide sequence ID" value="NZ_QICB01000007.1"/>
</dbReference>
<feature type="region of interest" description="Disordered" evidence="8">
    <location>
        <begin position="118"/>
        <end position="138"/>
    </location>
</feature>
<evidence type="ECO:0000256" key="6">
    <source>
        <dbReference type="ARBA" id="ARBA00023010"/>
    </source>
</evidence>
<gene>
    <name evidence="9" type="ORF">DMP07_08025</name>
</gene>
<evidence type="ECO:0000256" key="8">
    <source>
        <dbReference type="SAM" id="MobiDB-lite"/>
    </source>
</evidence>
<proteinExistence type="predicted"/>
<keyword evidence="4" id="KW-0653">Protein transport</keyword>
<dbReference type="InterPro" id="IPR003369">
    <property type="entry name" value="TatA/B/E"/>
</dbReference>
<feature type="compositionally biased region" description="Low complexity" evidence="8">
    <location>
        <begin position="194"/>
        <end position="207"/>
    </location>
</feature>
<keyword evidence="3" id="KW-0812">Transmembrane</keyword>
<feature type="region of interest" description="Disordered" evidence="8">
    <location>
        <begin position="61"/>
        <end position="105"/>
    </location>
</feature>
<dbReference type="OrthoDB" id="3267321at2"/>
<evidence type="ECO:0000256" key="1">
    <source>
        <dbReference type="ARBA" id="ARBA00004167"/>
    </source>
</evidence>
<name>A0A3N0ADR9_9ACTN</name>
<comment type="subcellular location">
    <subcellularLocation>
        <location evidence="1">Membrane</location>
        <topology evidence="1">Single-pass membrane protein</topology>
    </subcellularLocation>
</comment>
<comment type="caution">
    <text evidence="9">The sequence shown here is derived from an EMBL/GenBank/DDBJ whole genome shotgun (WGS) entry which is preliminary data.</text>
</comment>
<dbReference type="EMBL" id="QICB01000007">
    <property type="protein sequence ID" value="RNL18884.1"/>
    <property type="molecule type" value="Genomic_DNA"/>
</dbReference>
<dbReference type="Pfam" id="PF02416">
    <property type="entry name" value="TatA_B_E"/>
    <property type="match status" value="1"/>
</dbReference>
<protein>
    <submittedName>
        <fullName evidence="9">Translocase</fullName>
    </submittedName>
</protein>
<dbReference type="PRINTS" id="PR01506">
    <property type="entry name" value="TATBPROTEIN"/>
</dbReference>
<reference evidence="10" key="1">
    <citation type="submission" date="2018-05" db="EMBL/GenBank/DDBJ databases">
        <title>Genome Sequencing of selected type strains of the family Eggerthellaceae.</title>
        <authorList>
            <person name="Danylec N."/>
            <person name="Stoll D.A."/>
            <person name="Doetsch A."/>
            <person name="Huch M."/>
        </authorList>
    </citation>
    <scope>NUCLEOTIDE SEQUENCE [LARGE SCALE GENOMIC DNA]</scope>
    <source>
        <strain evidence="10">DSM 17537</strain>
    </source>
</reference>
<keyword evidence="5" id="KW-1133">Transmembrane helix</keyword>
<dbReference type="Gene3D" id="1.20.5.3310">
    <property type="match status" value="1"/>
</dbReference>